<dbReference type="InterPro" id="IPR049238">
    <property type="entry name" value="DUF6873"/>
</dbReference>
<evidence type="ECO:0000313" key="2">
    <source>
        <dbReference type="EMBL" id="RGB75804.1"/>
    </source>
</evidence>
<dbReference type="RefSeq" id="WP_117521747.1">
    <property type="nucleotide sequence ID" value="NZ_QVEU01000004.1"/>
</dbReference>
<dbReference type="OrthoDB" id="1753686at2"/>
<evidence type="ECO:0000313" key="3">
    <source>
        <dbReference type="Proteomes" id="UP000261011"/>
    </source>
</evidence>
<accession>A0A3E2THB1</accession>
<gene>
    <name evidence="2" type="ORF">DXA39_05625</name>
</gene>
<keyword evidence="3" id="KW-1185">Reference proteome</keyword>
<organism evidence="2 3">
    <name type="scientific">Anaerococcus nagyae</name>
    <dbReference type="NCBI Taxonomy" id="1755241"/>
    <lineage>
        <taxon>Bacteria</taxon>
        <taxon>Bacillati</taxon>
        <taxon>Bacillota</taxon>
        <taxon>Tissierellia</taxon>
        <taxon>Tissierellales</taxon>
        <taxon>Peptoniphilaceae</taxon>
        <taxon>Anaerococcus</taxon>
    </lineage>
</organism>
<dbReference type="AlphaFoldDB" id="A0A3E2THB1"/>
<dbReference type="Pfam" id="PF21778">
    <property type="entry name" value="DUF6873"/>
    <property type="match status" value="1"/>
</dbReference>
<dbReference type="Proteomes" id="UP000261011">
    <property type="component" value="Unassembled WGS sequence"/>
</dbReference>
<dbReference type="EMBL" id="QVEU01000004">
    <property type="protein sequence ID" value="RGB75804.1"/>
    <property type="molecule type" value="Genomic_DNA"/>
</dbReference>
<name>A0A3E2THB1_9FIRM</name>
<comment type="caution">
    <text evidence="2">The sequence shown here is derived from an EMBL/GenBank/DDBJ whole genome shotgun (WGS) entry which is preliminary data.</text>
</comment>
<proteinExistence type="predicted"/>
<sequence length="225" mass="26127">MLIISHKSTLEFKDFLNKNNFSWIETIDNPNLDTRIADHPDLTIFKLDNKSLVVDKNMVDFYKELIKNQDIISGQEVGNIYPKDAIYNIYKGSDYYIHNDHTESHIETYMKNNNYKYLYIKQGYTRCSIVPMGDKILTSDYGIYKRLKNKIEVVLLKKESIPLDGFYNGFLGGCCGFFENTLLFNGNIERLNSYEIIKNEAKKSNIRLLYPSCSLVDTGSILFCN</sequence>
<evidence type="ECO:0000259" key="1">
    <source>
        <dbReference type="Pfam" id="PF21778"/>
    </source>
</evidence>
<feature type="domain" description="DUF6873" evidence="1">
    <location>
        <begin position="3"/>
        <end position="222"/>
    </location>
</feature>
<protein>
    <recommendedName>
        <fullName evidence="1">DUF6873 domain-containing protein</fullName>
    </recommendedName>
</protein>
<reference evidence="2 3" key="1">
    <citation type="submission" date="2018-08" db="EMBL/GenBank/DDBJ databases">
        <title>A genome reference for cultivated species of the human gut microbiota.</title>
        <authorList>
            <person name="Zou Y."/>
            <person name="Xue W."/>
            <person name="Luo G."/>
        </authorList>
    </citation>
    <scope>NUCLEOTIDE SEQUENCE [LARGE SCALE GENOMIC DNA]</scope>
    <source>
        <strain evidence="2 3">OF01-3</strain>
    </source>
</reference>